<feature type="transmembrane region" description="Helical" evidence="2">
    <location>
        <begin position="62"/>
        <end position="87"/>
    </location>
</feature>
<accession>A0A1J4KP23</accession>
<evidence type="ECO:0000313" key="3">
    <source>
        <dbReference type="EMBL" id="OHT13039.1"/>
    </source>
</evidence>
<feature type="transmembrane region" description="Helical" evidence="2">
    <location>
        <begin position="401"/>
        <end position="429"/>
    </location>
</feature>
<keyword evidence="2" id="KW-0812">Transmembrane</keyword>
<gene>
    <name evidence="3" type="ORF">TRFO_03453</name>
</gene>
<organism evidence="3 4">
    <name type="scientific">Tritrichomonas foetus</name>
    <dbReference type="NCBI Taxonomy" id="1144522"/>
    <lineage>
        <taxon>Eukaryota</taxon>
        <taxon>Metamonada</taxon>
        <taxon>Parabasalia</taxon>
        <taxon>Tritrichomonadida</taxon>
        <taxon>Tritrichomonadidae</taxon>
        <taxon>Tritrichomonas</taxon>
    </lineage>
</organism>
<dbReference type="GeneID" id="94826007"/>
<evidence type="ECO:0000256" key="1">
    <source>
        <dbReference type="SAM" id="MobiDB-lite"/>
    </source>
</evidence>
<dbReference type="EMBL" id="MLAK01000549">
    <property type="protein sequence ID" value="OHT13039.1"/>
    <property type="molecule type" value="Genomic_DNA"/>
</dbReference>
<reference evidence="3" key="1">
    <citation type="submission" date="2016-10" db="EMBL/GenBank/DDBJ databases">
        <authorList>
            <person name="Benchimol M."/>
            <person name="Almeida L.G."/>
            <person name="Vasconcelos A.T."/>
            <person name="Perreira-Neves A."/>
            <person name="Rosa I.A."/>
            <person name="Tasca T."/>
            <person name="Bogo M.R."/>
            <person name="de Souza W."/>
        </authorList>
    </citation>
    <scope>NUCLEOTIDE SEQUENCE [LARGE SCALE GENOMIC DNA]</scope>
    <source>
        <strain evidence="3">K</strain>
    </source>
</reference>
<keyword evidence="2" id="KW-0472">Membrane</keyword>
<evidence type="ECO:0000256" key="2">
    <source>
        <dbReference type="SAM" id="Phobius"/>
    </source>
</evidence>
<dbReference type="RefSeq" id="XP_068366175.1">
    <property type="nucleotide sequence ID" value="XM_068491303.1"/>
</dbReference>
<name>A0A1J4KP23_9EUKA</name>
<dbReference type="VEuPathDB" id="TrichDB:TRFO_03453"/>
<sequence>MSSRKPLILTISKEKYESQLTTNTERIAIERRCQIAPFRTFNARRNSAQIERYFIDSRSKNCVSAVVIIGTLVLFFIVSFLQIYPYFIYNERLTKIAEDLVLVAQSEIVNRATTDLNQSFIFSVIFSALLEPPEIVPPDISSASKMVEMFFRAHKTNNVSVWWALGFASGGIISLDIQGNCSLFYCETNLDEIYPIYKWPADPITCENPDFPYVNGIKGELYDVRNISWFQQSLYEYRPTWSQLFGGAGINGMTPMISTTAPVIEAESDTFLYVVASGIELKETIQFFNDFLPYQNARFALLNTKHVKGKIIAATGTDLSYEEYNGNLTFKTLLELQDDVWKVVVSNDNFDSGNNFSFEYNSKTVHCIHVPFEIVPDIYWSFYSVFVVQDLIKDDLGEIDALTYLSVFGFMIVWIIIISIFLSTARIITLRQSKILSKKKERKRFHAVSNGIEPALNSLKKLLLSHADNPSIKNSVYRIINQLHQYGRCSYYNSSNIYDSIDNPRVKSKFLAIFGDPETEIMTNMTSLNTCFNTTDLRNSRSSSKIFRSSHSNHGINIDNLKKRDSESKKINSPVDEIAQQCNIDSKNAPGKSNDMKNKEKKKEVPTNRKVVYYRDGKNNRPSSLGFIVPLENDDILGRSFDDRHNLRIFPVQLLKEKLQHLIQLFNNTNPLFTPTKLTNVIKKITKNIGDQNVPLLYDSIDLIVLIMRNNVSFLIVDTDFVLALLFASISYHMSMKRRHDLEKPLIQKFFQLKRKNISRRAHDVLLSLYSILTNKSDVYIERWNKFRDILFKLIDMTKLWEHRAAFERAELIALCLDKDCVSPMSIAESVDILKLLYCASQMSFFFHTQEDTNALLELYVPIDPQVKAGSFNSFIKCLNEQYVRPMQTVLNLLCGSSFVNDITNCNR</sequence>
<keyword evidence="2" id="KW-1133">Transmembrane helix</keyword>
<dbReference type="Proteomes" id="UP000179807">
    <property type="component" value="Unassembled WGS sequence"/>
</dbReference>
<dbReference type="OrthoDB" id="10681567at2759"/>
<comment type="caution">
    <text evidence="3">The sequence shown here is derived from an EMBL/GenBank/DDBJ whole genome shotgun (WGS) entry which is preliminary data.</text>
</comment>
<proteinExistence type="predicted"/>
<protein>
    <submittedName>
        <fullName evidence="3">Uncharacterized protein</fullName>
    </submittedName>
</protein>
<feature type="compositionally biased region" description="Basic and acidic residues" evidence="1">
    <location>
        <begin position="594"/>
        <end position="606"/>
    </location>
</feature>
<feature type="region of interest" description="Disordered" evidence="1">
    <location>
        <begin position="584"/>
        <end position="606"/>
    </location>
</feature>
<evidence type="ECO:0000313" key="4">
    <source>
        <dbReference type="Proteomes" id="UP000179807"/>
    </source>
</evidence>
<dbReference type="AlphaFoldDB" id="A0A1J4KP23"/>
<keyword evidence="4" id="KW-1185">Reference proteome</keyword>
<feature type="transmembrane region" description="Helical" evidence="2">
    <location>
        <begin position="712"/>
        <end position="734"/>
    </location>
</feature>